<feature type="compositionally biased region" description="Basic and acidic residues" evidence="3">
    <location>
        <begin position="45"/>
        <end position="62"/>
    </location>
</feature>
<gene>
    <name evidence="5" type="ORF">Sradi_3101800</name>
</gene>
<reference evidence="5" key="1">
    <citation type="submission" date="2020-06" db="EMBL/GenBank/DDBJ databases">
        <authorList>
            <person name="Li T."/>
            <person name="Hu X."/>
            <person name="Zhang T."/>
            <person name="Song X."/>
            <person name="Zhang H."/>
            <person name="Dai N."/>
            <person name="Sheng W."/>
            <person name="Hou X."/>
            <person name="Wei L."/>
        </authorList>
    </citation>
    <scope>NUCLEOTIDE SEQUENCE</scope>
    <source>
        <strain evidence="5">G02</strain>
        <tissue evidence="5">Leaf</tissue>
    </source>
</reference>
<dbReference type="AlphaFoldDB" id="A0AAW2RDV3"/>
<dbReference type="Pfam" id="PF22754">
    <property type="entry name" value="bHLH-TF_ACT-like_plant"/>
    <property type="match status" value="1"/>
</dbReference>
<evidence type="ECO:0000256" key="3">
    <source>
        <dbReference type="SAM" id="MobiDB-lite"/>
    </source>
</evidence>
<name>A0AAW2RDV3_SESRA</name>
<comment type="subcellular location">
    <subcellularLocation>
        <location evidence="1">Nucleus</location>
    </subcellularLocation>
</comment>
<evidence type="ECO:0000256" key="1">
    <source>
        <dbReference type="ARBA" id="ARBA00004123"/>
    </source>
</evidence>
<evidence type="ECO:0000259" key="4">
    <source>
        <dbReference type="Pfam" id="PF22754"/>
    </source>
</evidence>
<dbReference type="PANTHER" id="PTHR45959:SF72">
    <property type="entry name" value="BHLH DOMAIN-CONTAINING PROTEIN"/>
    <property type="match status" value="1"/>
</dbReference>
<proteinExistence type="predicted"/>
<dbReference type="EMBL" id="JACGWJ010000013">
    <property type="protein sequence ID" value="KAL0377963.1"/>
    <property type="molecule type" value="Genomic_DNA"/>
</dbReference>
<comment type="caution">
    <text evidence="5">The sequence shown here is derived from an EMBL/GenBank/DDBJ whole genome shotgun (WGS) entry which is preliminary data.</text>
</comment>
<evidence type="ECO:0000313" key="5">
    <source>
        <dbReference type="EMBL" id="KAL0377963.1"/>
    </source>
</evidence>
<sequence length="132" mass="14703">MDKVLSDAIKYLEYLQQRVKMLEEQAANQTQESVAAVEKPQTTVADKEPADRNSGRSSEQRLPEIEARFCNNNIRLKIQCEKVKGVVVKILDEVEKLNLGVVSASVAPFGSSASTFPLLPRLLRSETLNSEK</sequence>
<dbReference type="InterPro" id="IPR052610">
    <property type="entry name" value="bHLH_transcription_regulator"/>
</dbReference>
<organism evidence="5">
    <name type="scientific">Sesamum radiatum</name>
    <name type="common">Black benniseed</name>
    <dbReference type="NCBI Taxonomy" id="300843"/>
    <lineage>
        <taxon>Eukaryota</taxon>
        <taxon>Viridiplantae</taxon>
        <taxon>Streptophyta</taxon>
        <taxon>Embryophyta</taxon>
        <taxon>Tracheophyta</taxon>
        <taxon>Spermatophyta</taxon>
        <taxon>Magnoliopsida</taxon>
        <taxon>eudicotyledons</taxon>
        <taxon>Gunneridae</taxon>
        <taxon>Pentapetalae</taxon>
        <taxon>asterids</taxon>
        <taxon>lamiids</taxon>
        <taxon>Lamiales</taxon>
        <taxon>Pedaliaceae</taxon>
        <taxon>Sesamum</taxon>
    </lineage>
</organism>
<evidence type="ECO:0000256" key="2">
    <source>
        <dbReference type="ARBA" id="ARBA00023242"/>
    </source>
</evidence>
<feature type="domain" description="Plant bHLH transcription factor ACT-like" evidence="4">
    <location>
        <begin position="71"/>
        <end position="107"/>
    </location>
</feature>
<keyword evidence="2" id="KW-0539">Nucleus</keyword>
<dbReference type="PANTHER" id="PTHR45959">
    <property type="entry name" value="BHLH TRANSCRIPTION FACTOR"/>
    <property type="match status" value="1"/>
</dbReference>
<feature type="region of interest" description="Disordered" evidence="3">
    <location>
        <begin position="29"/>
        <end position="62"/>
    </location>
</feature>
<dbReference type="InterPro" id="IPR054502">
    <property type="entry name" value="bHLH-TF_ACT-like_plant"/>
</dbReference>
<reference evidence="5" key="2">
    <citation type="journal article" date="2024" name="Plant">
        <title>Genomic evolution and insights into agronomic trait innovations of Sesamum species.</title>
        <authorList>
            <person name="Miao H."/>
            <person name="Wang L."/>
            <person name="Qu L."/>
            <person name="Liu H."/>
            <person name="Sun Y."/>
            <person name="Le M."/>
            <person name="Wang Q."/>
            <person name="Wei S."/>
            <person name="Zheng Y."/>
            <person name="Lin W."/>
            <person name="Duan Y."/>
            <person name="Cao H."/>
            <person name="Xiong S."/>
            <person name="Wang X."/>
            <person name="Wei L."/>
            <person name="Li C."/>
            <person name="Ma Q."/>
            <person name="Ju M."/>
            <person name="Zhao R."/>
            <person name="Li G."/>
            <person name="Mu C."/>
            <person name="Tian Q."/>
            <person name="Mei H."/>
            <person name="Zhang T."/>
            <person name="Gao T."/>
            <person name="Zhang H."/>
        </authorList>
    </citation>
    <scope>NUCLEOTIDE SEQUENCE</scope>
    <source>
        <strain evidence="5">G02</strain>
    </source>
</reference>
<accession>A0AAW2RDV3</accession>
<protein>
    <submittedName>
        <fullName evidence="5">Transcription factor</fullName>
    </submittedName>
</protein>